<keyword evidence="5 6" id="KW-0687">Ribonucleoprotein</keyword>
<dbReference type="Proteomes" id="UP000786989">
    <property type="component" value="Unassembled WGS sequence"/>
</dbReference>
<dbReference type="PROSITE" id="PS00525">
    <property type="entry name" value="RIBOSOMAL_L6_1"/>
    <property type="match status" value="1"/>
</dbReference>
<evidence type="ECO:0000256" key="3">
    <source>
        <dbReference type="ARBA" id="ARBA00022884"/>
    </source>
</evidence>
<evidence type="ECO:0000256" key="4">
    <source>
        <dbReference type="ARBA" id="ARBA00022980"/>
    </source>
</evidence>
<dbReference type="PANTHER" id="PTHR11655:SF14">
    <property type="entry name" value="LARGE RIBOSOMAL SUBUNIT PROTEIN UL6M"/>
    <property type="match status" value="1"/>
</dbReference>
<dbReference type="NCBIfam" id="TIGR03654">
    <property type="entry name" value="L6_bact"/>
    <property type="match status" value="1"/>
</dbReference>
<protein>
    <recommendedName>
        <fullName evidence="6">Large ribosomal subunit protein uL6</fullName>
    </recommendedName>
</protein>
<dbReference type="GO" id="GO:0003735">
    <property type="term" value="F:structural constituent of ribosome"/>
    <property type="evidence" value="ECO:0007669"/>
    <property type="project" value="UniProtKB-UniRule"/>
</dbReference>
<reference evidence="10" key="4">
    <citation type="submission" date="2021-09" db="EMBL/GenBank/DDBJ databases">
        <authorList>
            <person name="Gilroy R."/>
        </authorList>
    </citation>
    <scope>NUCLEOTIDE SEQUENCE</scope>
    <source>
        <strain evidence="10">ChiGjej6B6-11269</strain>
    </source>
</reference>
<name>A0A3N0B344_9ACTN</name>
<comment type="similarity">
    <text evidence="1 6 7">Belongs to the universal ribosomal protein uL6 family.</text>
</comment>
<dbReference type="RefSeq" id="WP_123208200.1">
    <property type="nucleotide sequence ID" value="NZ_JBHTHO010000006.1"/>
</dbReference>
<dbReference type="EMBL" id="QIBX01000002">
    <property type="protein sequence ID" value="RNL41502.1"/>
    <property type="molecule type" value="Genomic_DNA"/>
</dbReference>
<dbReference type="InterPro" id="IPR000702">
    <property type="entry name" value="Ribosomal_uL6-like"/>
</dbReference>
<proteinExistence type="inferred from homology"/>
<organism evidence="11 12">
    <name type="scientific">Slackia equolifaciens</name>
    <dbReference type="NCBI Taxonomy" id="498718"/>
    <lineage>
        <taxon>Bacteria</taxon>
        <taxon>Bacillati</taxon>
        <taxon>Actinomycetota</taxon>
        <taxon>Coriobacteriia</taxon>
        <taxon>Eggerthellales</taxon>
        <taxon>Eggerthellaceae</taxon>
        <taxon>Slackia</taxon>
    </lineage>
</organism>
<dbReference type="GO" id="GO:0019843">
    <property type="term" value="F:rRNA binding"/>
    <property type="evidence" value="ECO:0007669"/>
    <property type="project" value="UniProtKB-UniRule"/>
</dbReference>
<evidence type="ECO:0000256" key="2">
    <source>
        <dbReference type="ARBA" id="ARBA00022730"/>
    </source>
</evidence>
<evidence type="ECO:0000313" key="10">
    <source>
        <dbReference type="EMBL" id="HJF64559.1"/>
    </source>
</evidence>
<evidence type="ECO:0000256" key="8">
    <source>
        <dbReference type="RuleBase" id="RU003870"/>
    </source>
</evidence>
<dbReference type="Gene3D" id="3.90.930.12">
    <property type="entry name" value="Ribosomal protein L6, alpha-beta domain"/>
    <property type="match status" value="2"/>
</dbReference>
<dbReference type="AlphaFoldDB" id="A0A3N0B344"/>
<dbReference type="InterPro" id="IPR036789">
    <property type="entry name" value="Ribosomal_uL6-like_a/b-dom_sf"/>
</dbReference>
<dbReference type="PIRSF" id="PIRSF002162">
    <property type="entry name" value="Ribosomal_L6"/>
    <property type="match status" value="1"/>
</dbReference>
<dbReference type="InterPro" id="IPR002358">
    <property type="entry name" value="Ribosomal_uL6_CS"/>
</dbReference>
<comment type="function">
    <text evidence="6 8">This protein binds to the 23S rRNA, and is important in its secondary structure. It is located near the subunit interface in the base of the L7/L12 stalk, and near the tRNA binding site of the peptidyltransferase center.</text>
</comment>
<keyword evidence="3 6" id="KW-0694">RNA-binding</keyword>
<keyword evidence="2 6" id="KW-0699">rRNA-binding</keyword>
<evidence type="ECO:0000313" key="12">
    <source>
        <dbReference type="Proteomes" id="UP000269591"/>
    </source>
</evidence>
<dbReference type="FunFam" id="3.90.930.12:FF:000001">
    <property type="entry name" value="50S ribosomal protein L6"/>
    <property type="match status" value="1"/>
</dbReference>
<comment type="caution">
    <text evidence="11">The sequence shown here is derived from an EMBL/GenBank/DDBJ whole genome shotgun (WGS) entry which is preliminary data.</text>
</comment>
<dbReference type="GO" id="GO:0022625">
    <property type="term" value="C:cytosolic large ribosomal subunit"/>
    <property type="evidence" value="ECO:0007669"/>
    <property type="project" value="UniProtKB-UniRule"/>
</dbReference>
<reference evidence="10" key="3">
    <citation type="journal article" date="2021" name="PeerJ">
        <title>Extensive microbial diversity within the chicken gut microbiome revealed by metagenomics and culture.</title>
        <authorList>
            <person name="Gilroy R."/>
            <person name="Ravi A."/>
            <person name="Getino M."/>
            <person name="Pursley I."/>
            <person name="Horton D.L."/>
            <person name="Alikhan N.F."/>
            <person name="Baker D."/>
            <person name="Gharbi K."/>
            <person name="Hall N."/>
            <person name="Watson M."/>
            <person name="Adriaenssens E.M."/>
            <person name="Foster-Nyarko E."/>
            <person name="Jarju S."/>
            <person name="Secka A."/>
            <person name="Antonio M."/>
            <person name="Oren A."/>
            <person name="Chaudhuri R.R."/>
            <person name="La Ragione R."/>
            <person name="Hildebrand F."/>
            <person name="Pallen M.J."/>
        </authorList>
    </citation>
    <scope>NUCLEOTIDE SEQUENCE</scope>
    <source>
        <strain evidence="10">ChiGjej6B6-11269</strain>
    </source>
</reference>
<comment type="subunit">
    <text evidence="6">Part of the 50S ribosomal subunit.</text>
</comment>
<dbReference type="HAMAP" id="MF_01365_B">
    <property type="entry name" value="Ribosomal_uL6_B"/>
    <property type="match status" value="1"/>
</dbReference>
<feature type="domain" description="Large ribosomal subunit protein uL6 alpha-beta" evidence="9">
    <location>
        <begin position="11"/>
        <end position="82"/>
    </location>
</feature>
<dbReference type="InterPro" id="IPR020040">
    <property type="entry name" value="Ribosomal_uL6_a/b-dom"/>
</dbReference>
<dbReference type="PRINTS" id="PR00059">
    <property type="entry name" value="RIBOSOMALL6"/>
</dbReference>
<dbReference type="GO" id="GO:0002181">
    <property type="term" value="P:cytoplasmic translation"/>
    <property type="evidence" value="ECO:0007669"/>
    <property type="project" value="TreeGrafter"/>
</dbReference>
<dbReference type="PANTHER" id="PTHR11655">
    <property type="entry name" value="60S/50S RIBOSOMAL PROTEIN L6/L9"/>
    <property type="match status" value="1"/>
</dbReference>
<dbReference type="EMBL" id="DYWI01000006">
    <property type="protein sequence ID" value="HJF64559.1"/>
    <property type="molecule type" value="Genomic_DNA"/>
</dbReference>
<reference evidence="12" key="1">
    <citation type="submission" date="2018-05" db="EMBL/GenBank/DDBJ databases">
        <title>Genome Sequencing of selected type strains of the family Eggerthellaceae.</title>
        <authorList>
            <person name="Danylec N."/>
            <person name="Stoll D.A."/>
            <person name="Doetsch A."/>
            <person name="Huch M."/>
        </authorList>
    </citation>
    <scope>NUCLEOTIDE SEQUENCE [LARGE SCALE GENOMIC DNA]</scope>
    <source>
        <strain evidence="12">DSM 24851</strain>
    </source>
</reference>
<evidence type="ECO:0000313" key="11">
    <source>
        <dbReference type="EMBL" id="RNL41502.1"/>
    </source>
</evidence>
<evidence type="ECO:0000256" key="5">
    <source>
        <dbReference type="ARBA" id="ARBA00023274"/>
    </source>
</evidence>
<dbReference type="InterPro" id="IPR019906">
    <property type="entry name" value="Ribosomal_uL6_bac-type"/>
</dbReference>
<sequence length="181" mass="19788">MSRIGKHPIPVPAGVEVSIEGNHIHVKGPKGELDYDFNTLMTVVLEDGQIVVTRPDDSRQAKSFHGLTRTLIANMVEGVSNGFQKKLELVGVGYRAALKGSNLEMQLGYSHPVIVEPPAGITFEVPDQTHIVVNGADKQQVGETAAVIRKWRKPEPYKGKGIRYEGEVVRRKLGKAAKGDK</sequence>
<evidence type="ECO:0000256" key="7">
    <source>
        <dbReference type="RuleBase" id="RU003869"/>
    </source>
</evidence>
<feature type="domain" description="Large ribosomal subunit protein uL6 alpha-beta" evidence="9">
    <location>
        <begin position="90"/>
        <end position="164"/>
    </location>
</feature>
<dbReference type="FunFam" id="3.90.930.12:FF:000002">
    <property type="entry name" value="50S ribosomal protein L6"/>
    <property type="match status" value="1"/>
</dbReference>
<dbReference type="Pfam" id="PF00347">
    <property type="entry name" value="Ribosomal_L6"/>
    <property type="match status" value="2"/>
</dbReference>
<gene>
    <name evidence="6 10" type="primary">rplF</name>
    <name evidence="11" type="ORF">DMP06_02710</name>
    <name evidence="10" type="ORF">K8U77_00365</name>
</gene>
<evidence type="ECO:0000259" key="9">
    <source>
        <dbReference type="Pfam" id="PF00347"/>
    </source>
</evidence>
<keyword evidence="4 6" id="KW-0689">Ribosomal protein</keyword>
<keyword evidence="12" id="KW-1185">Reference proteome</keyword>
<dbReference type="Proteomes" id="UP000269591">
    <property type="component" value="Unassembled WGS sequence"/>
</dbReference>
<dbReference type="SUPFAM" id="SSF56053">
    <property type="entry name" value="Ribosomal protein L6"/>
    <property type="match status" value="2"/>
</dbReference>
<accession>A0A3N0B344</accession>
<reference evidence="11" key="2">
    <citation type="journal article" date="2019" name="Microbiol. Resour. Announc.">
        <title>Draft Genome Sequences of Type Strains of Gordonibacter faecihominis, Paraeggerthella hongkongensis, Parvibacter caecicola,Slackia equolifaciens, Slackia faecicanis, and Slackia isoflavoniconvertens.</title>
        <authorList>
            <person name="Danylec N."/>
            <person name="Stoll D.A."/>
            <person name="Dotsch A."/>
            <person name="Huch M."/>
        </authorList>
    </citation>
    <scope>NUCLEOTIDE SEQUENCE</scope>
    <source>
        <strain evidence="11">DSM 24851</strain>
    </source>
</reference>
<evidence type="ECO:0000256" key="1">
    <source>
        <dbReference type="ARBA" id="ARBA00009356"/>
    </source>
</evidence>
<dbReference type="OrthoDB" id="9805007at2"/>
<evidence type="ECO:0000256" key="6">
    <source>
        <dbReference type="HAMAP-Rule" id="MF_01365"/>
    </source>
</evidence>